<keyword evidence="2" id="KW-0378">Hydrolase</keyword>
<reference evidence="5 6" key="1">
    <citation type="journal article" date="2020" name="Nature">
        <title>Six reference-quality genomes reveal evolution of bat adaptations.</title>
        <authorList>
            <person name="Jebb D."/>
            <person name="Huang Z."/>
            <person name="Pippel M."/>
            <person name="Hughes G.M."/>
            <person name="Lavrichenko K."/>
            <person name="Devanna P."/>
            <person name="Winkler S."/>
            <person name="Jermiin L.S."/>
            <person name="Skirmuntt E.C."/>
            <person name="Katzourakis A."/>
            <person name="Burkitt-Gray L."/>
            <person name="Ray D.A."/>
            <person name="Sullivan K.A.M."/>
            <person name="Roscito J.G."/>
            <person name="Kirilenko B.M."/>
            <person name="Davalos L.M."/>
            <person name="Corthals A.P."/>
            <person name="Power M.L."/>
            <person name="Jones G."/>
            <person name="Ransome R.D."/>
            <person name="Dechmann D.K.N."/>
            <person name="Locatelli A.G."/>
            <person name="Puechmaille S.J."/>
            <person name="Fedrigo O."/>
            <person name="Jarvis E.D."/>
            <person name="Hiller M."/>
            <person name="Vernes S.C."/>
            <person name="Myers E.W."/>
            <person name="Teeling E.C."/>
        </authorList>
    </citation>
    <scope>NUCLEOTIDE SEQUENCE [LARGE SCALE GENOMIC DNA]</scope>
    <source>
        <strain evidence="5">Bat1K_MPI-CBG_1</strain>
    </source>
</reference>
<organism evidence="5 6">
    <name type="scientific">Phyllostomus discolor</name>
    <name type="common">pale spear-nosed bat</name>
    <dbReference type="NCBI Taxonomy" id="89673"/>
    <lineage>
        <taxon>Eukaryota</taxon>
        <taxon>Metazoa</taxon>
        <taxon>Chordata</taxon>
        <taxon>Craniata</taxon>
        <taxon>Vertebrata</taxon>
        <taxon>Euteleostomi</taxon>
        <taxon>Mammalia</taxon>
        <taxon>Eutheria</taxon>
        <taxon>Laurasiatheria</taxon>
        <taxon>Chiroptera</taxon>
        <taxon>Yangochiroptera</taxon>
        <taxon>Phyllostomidae</taxon>
        <taxon>Phyllostominae</taxon>
        <taxon>Phyllostomus</taxon>
    </lineage>
</organism>
<dbReference type="PANTHER" id="PTHR11559">
    <property type="entry name" value="CARBOXYLESTERASE"/>
    <property type="match status" value="1"/>
</dbReference>
<dbReference type="InterPro" id="IPR029058">
    <property type="entry name" value="AB_hydrolase_fold"/>
</dbReference>
<dbReference type="FunFam" id="3.40.50.1820:FF:000011">
    <property type="entry name" value="Carboxylic ester hydrolase"/>
    <property type="match status" value="2"/>
</dbReference>
<evidence type="ECO:0000256" key="2">
    <source>
        <dbReference type="ARBA" id="ARBA00022801"/>
    </source>
</evidence>
<dbReference type="SUPFAM" id="SSF53474">
    <property type="entry name" value="alpha/beta-Hydrolases"/>
    <property type="match status" value="2"/>
</dbReference>
<sequence length="1022" mass="112166">MSGEWVRPGQTLIWAVWVLAAATEGPAGEAPVRNTRLGWVRGKQAAVLGSAMPVNVFLGVPFAAPPLGPLRFANPEPMLPWNGFRDATLYPKMCLQNSDWLPSYEHILRVHFPNSGVSEDCLYLNIYAPAHADTGAKLPVMVWLPGGAFQTGSASMFDGSALAAYEDVLVVTTQYRLGMFGFFNTGDQHALGNWAFMDQLAALTWVQENIEFFGGDPRSVTIFGESAGAISVSSLVLSPLANELFHKAIMQSGVAIIPFLQAPDEERDKDLQMIADTCGCEAADSQALLRCLRAKPSEELLNISEKTKSFTRVVDGFFFPDEALELLIQKTFNSVPAIIGVNNHECGFLLPVNEFPEVLRGSNKSVILRMLHTALNIPTQYLSFVADEYFPDELSLFELRNSFLDLLGDVFFVVPGLVTARYHRDAGAPVYFYEFQHRPHCLRDRKPAFVRADHTDEIRFVFGGAFLKGDVVMFGHPPSPPVVDTVQGKVLGTYVSLDGSPAPVAVFLGVPFAKPPLGPLRFAPPQPAEPWTFVKNATSYPPMCSQDPVAGQVLSELITNRKESIPLKFSEDCLYLNVYTPADLTKKSRLPVMVWIHGGALLTGGASTYDGLVLSAQENVVVVTIQYRLGIWGFFSTGDEHSRGNWGHLDQVAALRWVQENIASFGGDPGSVTIFGESAGGESVSVLVLSPLAKGLFHRAISESGVALTCGLVRADSKAAAQQIAVFAGCKTTTSAAMVHCLRQKSEDELLEVTLKMKFTSLDFLGDPRESYPFLPTVVDGVLLPKMPEELLAQKLFNRVPYIVGFNQQECGWILPMMMGFPISEGRLDQETATSLLWQSYSVTGISEELTPVATEKYLGGTDDPVRKKDLFLDLLGDVLFVVPAVTVARHNRDAGAPTYMYEFQHRPSFSSSMKPKTVTADHGDEIFSVFGAPFLKEGASAEEVQLSRMVMRFWANFARDGNPNGEGLPHWPEYDQSEGYLQIGVVTRAAHKPKDEKVAFWTELFAKDAAKKPPKTDHVEL</sequence>
<comment type="caution">
    <text evidence="5">The sequence shown here is derived from an EMBL/GenBank/DDBJ whole genome shotgun (WGS) entry which is preliminary data.</text>
</comment>
<dbReference type="InterPro" id="IPR002018">
    <property type="entry name" value="CarbesteraseB"/>
</dbReference>
<protein>
    <submittedName>
        <fullName evidence="5">Carboxylesterase 5A</fullName>
    </submittedName>
</protein>
<evidence type="ECO:0000313" key="5">
    <source>
        <dbReference type="EMBL" id="KAF6076970.1"/>
    </source>
</evidence>
<feature type="domain" description="Carboxylesterase type B" evidence="4">
    <location>
        <begin position="480"/>
        <end position="1002"/>
    </location>
</feature>
<dbReference type="Proteomes" id="UP000664940">
    <property type="component" value="Unassembled WGS sequence"/>
</dbReference>
<keyword evidence="3" id="KW-1015">Disulfide bond</keyword>
<dbReference type="CDD" id="cd00312">
    <property type="entry name" value="Esterase_lipase"/>
    <property type="match status" value="1"/>
</dbReference>
<dbReference type="PROSITE" id="PS00941">
    <property type="entry name" value="CARBOXYLESTERASE_B_2"/>
    <property type="match status" value="2"/>
</dbReference>
<dbReference type="GO" id="GO:0016787">
    <property type="term" value="F:hydrolase activity"/>
    <property type="evidence" value="ECO:0007669"/>
    <property type="project" value="UniProtKB-KW"/>
</dbReference>
<gene>
    <name evidence="5" type="ORF">HJG60_002686</name>
</gene>
<accession>A0A833YPI7</accession>
<name>A0A833YPI7_9CHIR</name>
<comment type="similarity">
    <text evidence="1">Belongs to the type-B carboxylesterase/lipase family.</text>
</comment>
<dbReference type="InterPro" id="IPR019826">
    <property type="entry name" value="Carboxylesterase_B_AS"/>
</dbReference>
<dbReference type="InterPro" id="IPR050309">
    <property type="entry name" value="Type-B_Carboxylest/Lipase"/>
</dbReference>
<evidence type="ECO:0000313" key="6">
    <source>
        <dbReference type="Proteomes" id="UP000664940"/>
    </source>
</evidence>
<evidence type="ECO:0000256" key="3">
    <source>
        <dbReference type="ARBA" id="ARBA00023157"/>
    </source>
</evidence>
<dbReference type="PROSITE" id="PS00122">
    <property type="entry name" value="CARBOXYLESTERASE_B_1"/>
    <property type="match status" value="2"/>
</dbReference>
<dbReference type="Gene3D" id="3.40.50.1820">
    <property type="entry name" value="alpha/beta hydrolase"/>
    <property type="match status" value="2"/>
</dbReference>
<dbReference type="EMBL" id="JABVXQ010000014">
    <property type="protein sequence ID" value="KAF6076970.1"/>
    <property type="molecule type" value="Genomic_DNA"/>
</dbReference>
<dbReference type="InterPro" id="IPR019819">
    <property type="entry name" value="Carboxylesterase_B_CS"/>
</dbReference>
<dbReference type="Pfam" id="PF00135">
    <property type="entry name" value="COesterase"/>
    <property type="match status" value="2"/>
</dbReference>
<proteinExistence type="inferred from homology"/>
<evidence type="ECO:0000256" key="1">
    <source>
        <dbReference type="ARBA" id="ARBA00005964"/>
    </source>
</evidence>
<dbReference type="AlphaFoldDB" id="A0A833YPI7"/>
<feature type="domain" description="Carboxylesterase type B" evidence="4">
    <location>
        <begin position="30"/>
        <end position="469"/>
    </location>
</feature>
<evidence type="ECO:0000259" key="4">
    <source>
        <dbReference type="Pfam" id="PF00135"/>
    </source>
</evidence>